<evidence type="ECO:0000313" key="1">
    <source>
        <dbReference type="EMBL" id="CAI9275990.1"/>
    </source>
</evidence>
<sequence>MAHHPPGGAALNSRRSRSPLGLIPAVPSVAVTGIPVLLDGASDSPMHTINRRSPNLFIPDSQMMFNMLSVCDHMMTSTEEFLNSNPGWIPIVSQLYVSVLWVVHILRVFAKYGYGGAIIHNSICDYFVGYEECMIPGPLVPFFQSIAAVNGPFDWIGDMPTSPLRISIGPKLTTTMTSLSGLKRTPFTPEIIGRCFLIDQPALFQPFQSLLFILISLLPDITLTIFRSLVSSRFVSCTEININNEYEAFVEF</sequence>
<dbReference type="Proteomes" id="UP001177003">
    <property type="component" value="Chromosome 3"/>
</dbReference>
<protein>
    <submittedName>
        <fullName evidence="1">Uncharacterized protein</fullName>
    </submittedName>
</protein>
<gene>
    <name evidence="1" type="ORF">LSALG_LOCUS16004</name>
</gene>
<evidence type="ECO:0000313" key="2">
    <source>
        <dbReference type="Proteomes" id="UP001177003"/>
    </source>
</evidence>
<reference evidence="1" key="1">
    <citation type="submission" date="2023-04" db="EMBL/GenBank/DDBJ databases">
        <authorList>
            <person name="Vijverberg K."/>
            <person name="Xiong W."/>
            <person name="Schranz E."/>
        </authorList>
    </citation>
    <scope>NUCLEOTIDE SEQUENCE</scope>
</reference>
<proteinExistence type="predicted"/>
<keyword evidence="2" id="KW-1185">Reference proteome</keyword>
<accession>A0AA35YL09</accession>
<dbReference type="AlphaFoldDB" id="A0AA35YL09"/>
<name>A0AA35YL09_LACSI</name>
<dbReference type="EMBL" id="OX465079">
    <property type="protein sequence ID" value="CAI9275990.1"/>
    <property type="molecule type" value="Genomic_DNA"/>
</dbReference>
<organism evidence="1 2">
    <name type="scientific">Lactuca saligna</name>
    <name type="common">Willowleaf lettuce</name>
    <dbReference type="NCBI Taxonomy" id="75948"/>
    <lineage>
        <taxon>Eukaryota</taxon>
        <taxon>Viridiplantae</taxon>
        <taxon>Streptophyta</taxon>
        <taxon>Embryophyta</taxon>
        <taxon>Tracheophyta</taxon>
        <taxon>Spermatophyta</taxon>
        <taxon>Magnoliopsida</taxon>
        <taxon>eudicotyledons</taxon>
        <taxon>Gunneridae</taxon>
        <taxon>Pentapetalae</taxon>
        <taxon>asterids</taxon>
        <taxon>campanulids</taxon>
        <taxon>Asterales</taxon>
        <taxon>Asteraceae</taxon>
        <taxon>Cichorioideae</taxon>
        <taxon>Cichorieae</taxon>
        <taxon>Lactucinae</taxon>
        <taxon>Lactuca</taxon>
    </lineage>
</organism>